<dbReference type="PIRSF" id="PIRSF002741">
    <property type="entry name" value="MppA"/>
    <property type="match status" value="1"/>
</dbReference>
<feature type="chain" id="PRO_5038880357" evidence="5">
    <location>
        <begin position="24"/>
        <end position="520"/>
    </location>
</feature>
<name>A0A1H0GR89_9FIRM</name>
<dbReference type="GO" id="GO:0015833">
    <property type="term" value="P:peptide transport"/>
    <property type="evidence" value="ECO:0007669"/>
    <property type="project" value="TreeGrafter"/>
</dbReference>
<evidence type="ECO:0000313" key="8">
    <source>
        <dbReference type="Proteomes" id="UP000199182"/>
    </source>
</evidence>
<feature type="domain" description="Solute-binding protein family 5" evidence="6">
    <location>
        <begin position="100"/>
        <end position="426"/>
    </location>
</feature>
<keyword evidence="4 5" id="KW-0732">Signal</keyword>
<evidence type="ECO:0000256" key="2">
    <source>
        <dbReference type="ARBA" id="ARBA00005695"/>
    </source>
</evidence>
<keyword evidence="8" id="KW-1185">Reference proteome</keyword>
<dbReference type="OrthoDB" id="9772924at2"/>
<dbReference type="GO" id="GO:0042597">
    <property type="term" value="C:periplasmic space"/>
    <property type="evidence" value="ECO:0007669"/>
    <property type="project" value="UniProtKB-ARBA"/>
</dbReference>
<sequence length="520" mass="56549">MHIKLISLIAAAIVAAALFSACAADANAAKQEPGSSVAAGDSSSSSSAPAATPNVFRIPYDSQDSLNPYLSTTTLNSVLSSLVYDSLVKLDKDFIPVMSLASDIQIEGTVCTVTMKSGIRFSDGSDVTATDVKYSFDRMKEQGGAYAKRFANVAGYTIKSPTVLEINLSEPDHLFINLLDFPVIKSGTFKDTYPIGCGRYVFGASNDAGEITLSVNEYWHGSPVKTLKTLLLTPFNYGDSLINSLKMGKINFAFSDLSQAQSSTNMGSNPVQISLTNMVYLGINNTRGVTQTASFRKAISLAINREGLASEAFFSRAVPSAVPFNPSMYVTKELPNRVQADTEGANSILDTLGYTVRDDEGYRKNGNDRLTVNLLVNTENLYRTETAARIQQALKDVGIECTINEQNFERYTSLVQASDFDLYIGEVKLYANNDLSEFLKSEGALTYGGTANTDLYAAYTALRAGQTDYATFCSSFEEQSPFIPLVFRTGISGFTRTMSYNVKSSISDIFFNIEDWNYAS</sequence>
<evidence type="ECO:0000256" key="5">
    <source>
        <dbReference type="SAM" id="SignalP"/>
    </source>
</evidence>
<dbReference type="GO" id="GO:1904680">
    <property type="term" value="F:peptide transmembrane transporter activity"/>
    <property type="evidence" value="ECO:0007669"/>
    <property type="project" value="TreeGrafter"/>
</dbReference>
<dbReference type="RefSeq" id="WP_092643511.1">
    <property type="nucleotide sequence ID" value="NZ_FNID01000054.1"/>
</dbReference>
<feature type="signal peptide" evidence="5">
    <location>
        <begin position="1"/>
        <end position="23"/>
    </location>
</feature>
<comment type="similarity">
    <text evidence="2">Belongs to the bacterial solute-binding protein 5 family.</text>
</comment>
<dbReference type="Gene3D" id="3.40.190.10">
    <property type="entry name" value="Periplasmic binding protein-like II"/>
    <property type="match status" value="1"/>
</dbReference>
<dbReference type="Pfam" id="PF00496">
    <property type="entry name" value="SBP_bac_5"/>
    <property type="match status" value="1"/>
</dbReference>
<dbReference type="Gene3D" id="3.10.105.10">
    <property type="entry name" value="Dipeptide-binding Protein, Domain 3"/>
    <property type="match status" value="1"/>
</dbReference>
<dbReference type="AlphaFoldDB" id="A0A1H0GR89"/>
<dbReference type="InterPro" id="IPR030678">
    <property type="entry name" value="Peptide/Ni-bd"/>
</dbReference>
<evidence type="ECO:0000313" key="7">
    <source>
        <dbReference type="EMBL" id="SDO09354.1"/>
    </source>
</evidence>
<dbReference type="PANTHER" id="PTHR30290">
    <property type="entry name" value="PERIPLASMIC BINDING COMPONENT OF ABC TRANSPORTER"/>
    <property type="match status" value="1"/>
</dbReference>
<organism evidence="7 8">
    <name type="scientific">Acetanaerobacterium elongatum</name>
    <dbReference type="NCBI Taxonomy" id="258515"/>
    <lineage>
        <taxon>Bacteria</taxon>
        <taxon>Bacillati</taxon>
        <taxon>Bacillota</taxon>
        <taxon>Clostridia</taxon>
        <taxon>Eubacteriales</taxon>
        <taxon>Oscillospiraceae</taxon>
        <taxon>Acetanaerobacterium</taxon>
    </lineage>
</organism>
<evidence type="ECO:0000256" key="1">
    <source>
        <dbReference type="ARBA" id="ARBA00004196"/>
    </source>
</evidence>
<keyword evidence="3" id="KW-0813">Transport</keyword>
<evidence type="ECO:0000256" key="3">
    <source>
        <dbReference type="ARBA" id="ARBA00022448"/>
    </source>
</evidence>
<reference evidence="7 8" key="1">
    <citation type="submission" date="2016-10" db="EMBL/GenBank/DDBJ databases">
        <authorList>
            <person name="de Groot N.N."/>
        </authorList>
    </citation>
    <scope>NUCLEOTIDE SEQUENCE [LARGE SCALE GENOMIC DNA]</scope>
    <source>
        <strain evidence="7 8">CGMCC 1.5012</strain>
    </source>
</reference>
<protein>
    <submittedName>
        <fullName evidence="7">Peptide/nickel transport system substrate-binding protein</fullName>
    </submittedName>
</protein>
<dbReference type="GO" id="GO:0043190">
    <property type="term" value="C:ATP-binding cassette (ABC) transporter complex"/>
    <property type="evidence" value="ECO:0007669"/>
    <property type="project" value="InterPro"/>
</dbReference>
<comment type="subcellular location">
    <subcellularLocation>
        <location evidence="1">Cell envelope</location>
    </subcellularLocation>
</comment>
<dbReference type="EMBL" id="FNID01000054">
    <property type="protein sequence ID" value="SDO09354.1"/>
    <property type="molecule type" value="Genomic_DNA"/>
</dbReference>
<dbReference type="InterPro" id="IPR000914">
    <property type="entry name" value="SBP_5_dom"/>
</dbReference>
<dbReference type="GO" id="GO:0030313">
    <property type="term" value="C:cell envelope"/>
    <property type="evidence" value="ECO:0007669"/>
    <property type="project" value="UniProtKB-SubCell"/>
</dbReference>
<proteinExistence type="inferred from homology"/>
<evidence type="ECO:0000256" key="4">
    <source>
        <dbReference type="ARBA" id="ARBA00022729"/>
    </source>
</evidence>
<accession>A0A1H0GR89</accession>
<gene>
    <name evidence="7" type="ORF">SAMN05192585_1546</name>
</gene>
<dbReference type="SUPFAM" id="SSF53850">
    <property type="entry name" value="Periplasmic binding protein-like II"/>
    <property type="match status" value="1"/>
</dbReference>
<dbReference type="PROSITE" id="PS51257">
    <property type="entry name" value="PROKAR_LIPOPROTEIN"/>
    <property type="match status" value="1"/>
</dbReference>
<dbReference type="InterPro" id="IPR039424">
    <property type="entry name" value="SBP_5"/>
</dbReference>
<dbReference type="STRING" id="258515.SAMN05192585_1546"/>
<evidence type="ECO:0000259" key="6">
    <source>
        <dbReference type="Pfam" id="PF00496"/>
    </source>
</evidence>
<dbReference type="Proteomes" id="UP000199182">
    <property type="component" value="Unassembled WGS sequence"/>
</dbReference>
<dbReference type="PANTHER" id="PTHR30290:SF10">
    <property type="entry name" value="PERIPLASMIC OLIGOPEPTIDE-BINDING PROTEIN-RELATED"/>
    <property type="match status" value="1"/>
</dbReference>